<dbReference type="AlphaFoldDB" id="A0A2N9AMQ3"/>
<proteinExistence type="predicted"/>
<gene>
    <name evidence="2" type="ORF">TK0001_1997</name>
</gene>
<feature type="region of interest" description="Disordered" evidence="1">
    <location>
        <begin position="51"/>
        <end position="96"/>
    </location>
</feature>
<reference evidence="3" key="1">
    <citation type="submission" date="2017-10" db="EMBL/GenBank/DDBJ databases">
        <authorList>
            <person name="Regsiter A."/>
            <person name="William W."/>
        </authorList>
    </citation>
    <scope>NUCLEOTIDE SEQUENCE [LARGE SCALE GENOMIC DNA]</scope>
</reference>
<dbReference type="EMBL" id="LT962688">
    <property type="protein sequence ID" value="SOR28599.1"/>
    <property type="molecule type" value="Genomic_DNA"/>
</dbReference>
<protein>
    <submittedName>
        <fullName evidence="2">Uncharacterized protein</fullName>
    </submittedName>
</protein>
<feature type="compositionally biased region" description="Basic and acidic residues" evidence="1">
    <location>
        <begin position="51"/>
        <end position="72"/>
    </location>
</feature>
<feature type="region of interest" description="Disordered" evidence="1">
    <location>
        <begin position="1"/>
        <end position="38"/>
    </location>
</feature>
<evidence type="ECO:0000313" key="3">
    <source>
        <dbReference type="Proteomes" id="UP000233769"/>
    </source>
</evidence>
<dbReference type="Proteomes" id="UP000233769">
    <property type="component" value="Chromosome tk0001"/>
</dbReference>
<sequence>MREDLRHGAGRHPGPFAIGPAGQDDGYARTEDQAGGLGAGEVHQLLREHVPGHEVRDDQHVGVARDRRNDARGHRRQPGPDRLSGLVLDLRGNPGG</sequence>
<accession>A0A2N9AMQ3</accession>
<evidence type="ECO:0000256" key="1">
    <source>
        <dbReference type="SAM" id="MobiDB-lite"/>
    </source>
</evidence>
<name>A0A2N9AMQ3_METEX</name>
<organism evidence="2 3">
    <name type="scientific">Methylorubrum extorquens</name>
    <name type="common">Methylobacterium dichloromethanicum</name>
    <name type="synonym">Methylobacterium extorquens</name>
    <dbReference type="NCBI Taxonomy" id="408"/>
    <lineage>
        <taxon>Bacteria</taxon>
        <taxon>Pseudomonadati</taxon>
        <taxon>Pseudomonadota</taxon>
        <taxon>Alphaproteobacteria</taxon>
        <taxon>Hyphomicrobiales</taxon>
        <taxon>Methylobacteriaceae</taxon>
        <taxon>Methylorubrum</taxon>
    </lineage>
</organism>
<evidence type="ECO:0000313" key="2">
    <source>
        <dbReference type="EMBL" id="SOR28599.1"/>
    </source>
</evidence>